<sequence>PPQPRPLPPHLQDLEDALTRKLDDLDNYQVPQLASCHGPLAFHHELAAAVRSELATSRRDIEARPPPSPPSLSRRSLTRDDLPRRSSSSSSTKLYRQAVVTSKRQIDAYGHLAARDELLAPAADSSGRAASPGPADDALMSATSDVTEGLRRTLQLMQQEVDRSLSLKYPFAPTESQTKTMELTSNQYSTLSSLLHTSRALITALERS</sequence>
<dbReference type="EMBL" id="KQ474082">
    <property type="protein sequence ID" value="KPV73623.1"/>
    <property type="molecule type" value="Genomic_DNA"/>
</dbReference>
<accession>A0A0P9GK67</accession>
<evidence type="ECO:0000256" key="10">
    <source>
        <dbReference type="SAM" id="MobiDB-lite"/>
    </source>
</evidence>
<dbReference type="GO" id="GO:0031201">
    <property type="term" value="C:SNARE complex"/>
    <property type="evidence" value="ECO:0007669"/>
    <property type="project" value="TreeGrafter"/>
</dbReference>
<dbReference type="PANTHER" id="PTHR12825">
    <property type="entry name" value="BNIP1-RELATED"/>
    <property type="match status" value="1"/>
</dbReference>
<comment type="subcellular location">
    <subcellularLocation>
        <location evidence="1">Endoplasmic reticulum membrane</location>
        <topology evidence="1">Single-pass type IV membrane protein</topology>
    </subcellularLocation>
</comment>
<dbReference type="GeneID" id="28978463"/>
<evidence type="ECO:0000256" key="3">
    <source>
        <dbReference type="ARBA" id="ARBA00022692"/>
    </source>
</evidence>
<keyword evidence="4" id="KW-0256">Endoplasmic reticulum</keyword>
<evidence type="ECO:0000256" key="5">
    <source>
        <dbReference type="ARBA" id="ARBA00022892"/>
    </source>
</evidence>
<gene>
    <name evidence="12" type="ORF">RHOBADRAFT_5579</name>
</gene>
<evidence type="ECO:0000256" key="4">
    <source>
        <dbReference type="ARBA" id="ARBA00022824"/>
    </source>
</evidence>
<dbReference type="Proteomes" id="UP000053890">
    <property type="component" value="Unassembled WGS sequence"/>
</dbReference>
<evidence type="ECO:0000256" key="1">
    <source>
        <dbReference type="ARBA" id="ARBA00004163"/>
    </source>
</evidence>
<dbReference type="GO" id="GO:0005789">
    <property type="term" value="C:endoplasmic reticulum membrane"/>
    <property type="evidence" value="ECO:0007669"/>
    <property type="project" value="UniProtKB-SubCell"/>
</dbReference>
<dbReference type="RefSeq" id="XP_018269672.1">
    <property type="nucleotide sequence ID" value="XM_018418015.1"/>
</dbReference>
<evidence type="ECO:0000259" key="11">
    <source>
        <dbReference type="Pfam" id="PF03908"/>
    </source>
</evidence>
<dbReference type="STRING" id="578459.A0A0P9GK67"/>
<dbReference type="GO" id="GO:0005484">
    <property type="term" value="F:SNAP receptor activity"/>
    <property type="evidence" value="ECO:0007669"/>
    <property type="project" value="InterPro"/>
</dbReference>
<dbReference type="Pfam" id="PF03908">
    <property type="entry name" value="Sec20"/>
    <property type="match status" value="1"/>
</dbReference>
<feature type="region of interest" description="Disordered" evidence="10">
    <location>
        <begin position="53"/>
        <end position="97"/>
    </location>
</feature>
<dbReference type="PANTHER" id="PTHR12825:SF0">
    <property type="entry name" value="VESICLE TRANSPORT PROTEIN SEC20"/>
    <property type="match status" value="1"/>
</dbReference>
<reference evidence="12 13" key="1">
    <citation type="journal article" date="2015" name="Front. Microbiol.">
        <title>Genome sequence of the plant growth promoting endophytic yeast Rhodotorula graminis WP1.</title>
        <authorList>
            <person name="Firrincieli A."/>
            <person name="Otillar R."/>
            <person name="Salamov A."/>
            <person name="Schmutz J."/>
            <person name="Khan Z."/>
            <person name="Redman R.S."/>
            <person name="Fleck N.D."/>
            <person name="Lindquist E."/>
            <person name="Grigoriev I.V."/>
            <person name="Doty S.L."/>
        </authorList>
    </citation>
    <scope>NUCLEOTIDE SEQUENCE [LARGE SCALE GENOMIC DNA]</scope>
    <source>
        <strain evidence="12 13">WP1</strain>
    </source>
</reference>
<keyword evidence="6" id="KW-1133">Transmembrane helix</keyword>
<evidence type="ECO:0000256" key="6">
    <source>
        <dbReference type="ARBA" id="ARBA00022989"/>
    </source>
</evidence>
<dbReference type="GO" id="GO:0006890">
    <property type="term" value="P:retrograde vesicle-mediated transport, Golgi to endoplasmic reticulum"/>
    <property type="evidence" value="ECO:0007669"/>
    <property type="project" value="InterPro"/>
</dbReference>
<organism evidence="12 13">
    <name type="scientific">Rhodotorula graminis (strain WP1)</name>
    <dbReference type="NCBI Taxonomy" id="578459"/>
    <lineage>
        <taxon>Eukaryota</taxon>
        <taxon>Fungi</taxon>
        <taxon>Dikarya</taxon>
        <taxon>Basidiomycota</taxon>
        <taxon>Pucciniomycotina</taxon>
        <taxon>Microbotryomycetes</taxon>
        <taxon>Sporidiobolales</taxon>
        <taxon>Sporidiobolaceae</taxon>
        <taxon>Rhodotorula</taxon>
    </lineage>
</organism>
<dbReference type="OrthoDB" id="46868at2759"/>
<dbReference type="InterPro" id="IPR005606">
    <property type="entry name" value="Sec20"/>
</dbReference>
<feature type="non-terminal residue" evidence="12">
    <location>
        <position position="208"/>
    </location>
</feature>
<feature type="non-terminal residue" evidence="12">
    <location>
        <position position="1"/>
    </location>
</feature>
<keyword evidence="2" id="KW-0813">Transport</keyword>
<dbReference type="OMA" id="CHGPLAF"/>
<evidence type="ECO:0000256" key="2">
    <source>
        <dbReference type="ARBA" id="ARBA00022448"/>
    </source>
</evidence>
<evidence type="ECO:0000256" key="7">
    <source>
        <dbReference type="ARBA" id="ARBA00023054"/>
    </source>
</evidence>
<evidence type="ECO:0000313" key="13">
    <source>
        <dbReference type="Proteomes" id="UP000053890"/>
    </source>
</evidence>
<comment type="similarity">
    <text evidence="9">Belongs to the SEC20 family.</text>
</comment>
<keyword evidence="5" id="KW-0931">ER-Golgi transport</keyword>
<keyword evidence="3" id="KW-0812">Transmembrane</keyword>
<dbReference type="AlphaFoldDB" id="A0A0P9GK67"/>
<keyword evidence="7" id="KW-0175">Coiled coil</keyword>
<dbReference type="InterPro" id="IPR056173">
    <property type="entry name" value="Sec20_C"/>
</dbReference>
<evidence type="ECO:0000256" key="8">
    <source>
        <dbReference type="ARBA" id="ARBA00023136"/>
    </source>
</evidence>
<keyword evidence="13" id="KW-1185">Reference proteome</keyword>
<name>A0A0P9GK67_RHOGW</name>
<evidence type="ECO:0000256" key="9">
    <source>
        <dbReference type="ARBA" id="ARBA00037934"/>
    </source>
</evidence>
<keyword evidence="8" id="KW-0472">Membrane</keyword>
<evidence type="ECO:0000313" key="12">
    <source>
        <dbReference type="EMBL" id="KPV73623.1"/>
    </source>
</evidence>
<feature type="domain" description="Sec20 C-terminal" evidence="11">
    <location>
        <begin position="141"/>
        <end position="207"/>
    </location>
</feature>
<proteinExistence type="inferred from homology"/>
<protein>
    <recommendedName>
        <fullName evidence="11">Sec20 C-terminal domain-containing protein</fullName>
    </recommendedName>
</protein>